<dbReference type="OrthoDB" id="9898218at2"/>
<dbReference type="AlphaFoldDB" id="A0A2M9A992"/>
<sequence>MEQITQRTIKTAHLFLLLAFHVLVMSVVANAKVIERFPDGKPKIVETVTASGQYRYENHTQYMEKTGQPCHIVKKTYKNDRFFSISEAGGDCKYWPDFGSSFVNIEEDMVTTQYNERGKIISKTGPGWEKRYDDNGHLIYEKSSGYEKKCKSNGNCEVIQKTNGYTSYLSCKGNNCSITRIISSGMQVCSGDEDCRDFLAKENQKAVEKRKIQHEKWEKERVAEEARKEKEYNQKKAAFLKQYDSDGDGFCTGDYEMQLMSNLCDGDDLCPKTPGKYDGCTLEQKIRMDNDTDRDGFCDDDEMYQKHSELFEGLDLCPDLKGESPDGCTEEVRAMMKKDAKETIELQIRQLFDCDADGFCSEEFDKWGGCAEYAAASGIKENVSFKNYTYFNPFLSKAETKAAIAEAKGMVCTEGYVDACPDSRGNTMGCADRHLREYVKKTYGDYDPDHDGFCDKWVGEKGLWRAMGNGCNQDYLDECPTKFGGERGCPRQQDNSFARQKANRPAGRCCPPGAVGCHDNCTQSERNAGGKNYDNSRQNNGNGLFVNGKKVKFW</sequence>
<reference evidence="1 2" key="1">
    <citation type="submission" date="2017-11" db="EMBL/GenBank/DDBJ databases">
        <title>Animal gut microbial communities from fecal samples from Wisconsin, USA.</title>
        <authorList>
            <person name="Neumann A."/>
        </authorList>
    </citation>
    <scope>NUCLEOTIDE SEQUENCE [LARGE SCALE GENOMIC DNA]</scope>
    <source>
        <strain evidence="1 2">UWS3</strain>
    </source>
</reference>
<dbReference type="RefSeq" id="WP_100426171.1">
    <property type="nucleotide sequence ID" value="NZ_PGEX01000001.1"/>
</dbReference>
<protein>
    <submittedName>
        <fullName evidence="1">Uncharacterized protein</fullName>
    </submittedName>
</protein>
<dbReference type="EMBL" id="PGEX01000001">
    <property type="protein sequence ID" value="PJJ42306.1"/>
    <property type="molecule type" value="Genomic_DNA"/>
</dbReference>
<accession>A0A2M9A992</accession>
<organism evidence="1 2">
    <name type="scientific">Hallerella succinigenes</name>
    <dbReference type="NCBI Taxonomy" id="1896222"/>
    <lineage>
        <taxon>Bacteria</taxon>
        <taxon>Pseudomonadati</taxon>
        <taxon>Fibrobacterota</taxon>
        <taxon>Fibrobacteria</taxon>
        <taxon>Fibrobacterales</taxon>
        <taxon>Fibrobacteraceae</taxon>
        <taxon>Hallerella</taxon>
    </lineage>
</organism>
<name>A0A2M9A992_9BACT</name>
<evidence type="ECO:0000313" key="2">
    <source>
        <dbReference type="Proteomes" id="UP000231134"/>
    </source>
</evidence>
<keyword evidence="2" id="KW-1185">Reference proteome</keyword>
<proteinExistence type="predicted"/>
<comment type="caution">
    <text evidence="1">The sequence shown here is derived from an EMBL/GenBank/DDBJ whole genome shotgun (WGS) entry which is preliminary data.</text>
</comment>
<gene>
    <name evidence="1" type="ORF">BGX16_2331</name>
</gene>
<evidence type="ECO:0000313" key="1">
    <source>
        <dbReference type="EMBL" id="PJJ42306.1"/>
    </source>
</evidence>
<dbReference type="Proteomes" id="UP000231134">
    <property type="component" value="Unassembled WGS sequence"/>
</dbReference>